<dbReference type="Proteomes" id="UP000283509">
    <property type="component" value="Unassembled WGS sequence"/>
</dbReference>
<keyword evidence="2" id="KW-1133">Transmembrane helix</keyword>
<feature type="transmembrane region" description="Helical" evidence="2">
    <location>
        <begin position="144"/>
        <end position="163"/>
    </location>
</feature>
<dbReference type="AlphaFoldDB" id="A0A3R7LWF9"/>
<proteinExistence type="predicted"/>
<accession>A0A3R7LWF9</accession>
<feature type="transmembrane region" description="Helical" evidence="2">
    <location>
        <begin position="175"/>
        <end position="194"/>
    </location>
</feature>
<evidence type="ECO:0000313" key="3">
    <source>
        <dbReference type="EMBL" id="ROT61062.1"/>
    </source>
</evidence>
<keyword evidence="2" id="KW-0472">Membrane</keyword>
<reference evidence="3 4" key="2">
    <citation type="submission" date="2019-01" db="EMBL/GenBank/DDBJ databases">
        <title>The decoding of complex shrimp genome reveals the adaptation for benthos swimmer, frequently molting mechanism and breeding impact on genome.</title>
        <authorList>
            <person name="Sun Y."/>
            <person name="Gao Y."/>
            <person name="Yu Y."/>
        </authorList>
    </citation>
    <scope>NUCLEOTIDE SEQUENCE [LARGE SCALE GENOMIC DNA]</scope>
    <source>
        <tissue evidence="3">Muscle</tissue>
    </source>
</reference>
<evidence type="ECO:0000256" key="1">
    <source>
        <dbReference type="SAM" id="MobiDB-lite"/>
    </source>
</evidence>
<gene>
    <name evidence="3" type="ORF">C7M84_021203</name>
</gene>
<organism evidence="3 4">
    <name type="scientific">Penaeus vannamei</name>
    <name type="common">Whiteleg shrimp</name>
    <name type="synonym">Litopenaeus vannamei</name>
    <dbReference type="NCBI Taxonomy" id="6689"/>
    <lineage>
        <taxon>Eukaryota</taxon>
        <taxon>Metazoa</taxon>
        <taxon>Ecdysozoa</taxon>
        <taxon>Arthropoda</taxon>
        <taxon>Crustacea</taxon>
        <taxon>Multicrustacea</taxon>
        <taxon>Malacostraca</taxon>
        <taxon>Eumalacostraca</taxon>
        <taxon>Eucarida</taxon>
        <taxon>Decapoda</taxon>
        <taxon>Dendrobranchiata</taxon>
        <taxon>Penaeoidea</taxon>
        <taxon>Penaeidae</taxon>
        <taxon>Penaeus</taxon>
    </lineage>
</organism>
<reference evidence="3 4" key="1">
    <citation type="submission" date="2018-04" db="EMBL/GenBank/DDBJ databases">
        <authorList>
            <person name="Zhang X."/>
            <person name="Yuan J."/>
            <person name="Li F."/>
            <person name="Xiang J."/>
        </authorList>
    </citation>
    <scope>NUCLEOTIDE SEQUENCE [LARGE SCALE GENOMIC DNA]</scope>
    <source>
        <tissue evidence="3">Muscle</tissue>
    </source>
</reference>
<keyword evidence="2" id="KW-0812">Transmembrane</keyword>
<feature type="transmembrane region" description="Helical" evidence="2">
    <location>
        <begin position="75"/>
        <end position="96"/>
    </location>
</feature>
<feature type="transmembrane region" description="Helical" evidence="2">
    <location>
        <begin position="21"/>
        <end position="37"/>
    </location>
</feature>
<keyword evidence="4" id="KW-1185">Reference proteome</keyword>
<sequence length="439" mass="49103">MRDKTLFAHEYETSFFTSHRYLKRLVSLFSLPIPLTLHSSPSALTLPFPFLSLFTISSSLFSFPSYPLLLSFPLLFYFSPPLSPSFYLFSLLYLPFPLFPSSILPFLLFFIFLSLPFLSLSLFSKVPTFPPPFLSLSPDPLSPTFLRLSLSFFLLFLCCPAPFSESLPLQPSSLSSFYSYIFLSFLTFLFPSPLLRFFSPFLPTFLLTSLLPPSISPPFFPFTLPPSLPPPPTLSLPSCIPLFSVSYSHTLYLPSPLPPTTLLPPFSHSLFASLILASIPPSLSLPHTSLLSHTLIPFYPHIPLFSLNLFLTSLPFPFLPVPLPPPFPPSLFPTLRRPFLLPSLPLPSLLLSFSYPRPSLFPSLSLPHPSLLSHTLLFYPPPHSFPNLPSFPYPFLFLTSPFLPPLPPSSLPPSLSPSSSSPFLPPPAVSPRDGWREPR</sequence>
<evidence type="ECO:0000313" key="4">
    <source>
        <dbReference type="Proteomes" id="UP000283509"/>
    </source>
</evidence>
<evidence type="ECO:0000256" key="2">
    <source>
        <dbReference type="SAM" id="Phobius"/>
    </source>
</evidence>
<name>A0A3R7LWF9_PENVA</name>
<feature type="region of interest" description="Disordered" evidence="1">
    <location>
        <begin position="408"/>
        <end position="439"/>
    </location>
</feature>
<protein>
    <submittedName>
        <fullName evidence="3">Uncharacterized protein</fullName>
    </submittedName>
</protein>
<comment type="caution">
    <text evidence="3">The sequence shown here is derived from an EMBL/GenBank/DDBJ whole genome shotgun (WGS) entry which is preliminary data.</text>
</comment>
<feature type="transmembrane region" description="Helical" evidence="2">
    <location>
        <begin position="102"/>
        <end position="123"/>
    </location>
</feature>
<dbReference type="EMBL" id="QCYY01004398">
    <property type="protein sequence ID" value="ROT61062.1"/>
    <property type="molecule type" value="Genomic_DNA"/>
</dbReference>